<dbReference type="GeneID" id="82880900"/>
<dbReference type="GO" id="GO:0046943">
    <property type="term" value="F:carboxylic acid transmembrane transporter activity"/>
    <property type="evidence" value="ECO:0007669"/>
    <property type="project" value="TreeGrafter"/>
</dbReference>
<keyword evidence="3 5" id="KW-1133">Transmembrane helix</keyword>
<comment type="subcellular location">
    <subcellularLocation>
        <location evidence="1">Cell membrane</location>
        <topology evidence="1">Multi-pass membrane protein</topology>
    </subcellularLocation>
</comment>
<dbReference type="AlphaFoldDB" id="A0A1L7CNG8"/>
<feature type="transmembrane region" description="Helical" evidence="5">
    <location>
        <begin position="369"/>
        <end position="388"/>
    </location>
</feature>
<accession>A0A1L7CNG8</accession>
<dbReference type="PANTHER" id="PTHR23508:SF10">
    <property type="entry name" value="CARBOXYLIC ACID TRANSPORTER PROTEIN HOMOLOG"/>
    <property type="match status" value="1"/>
</dbReference>
<dbReference type="SUPFAM" id="SSF103473">
    <property type="entry name" value="MFS general substrate transporter"/>
    <property type="match status" value="1"/>
</dbReference>
<dbReference type="Pfam" id="PF07690">
    <property type="entry name" value="MFS_1"/>
    <property type="match status" value="1"/>
</dbReference>
<dbReference type="EMBL" id="BJNB01000054">
    <property type="protein sequence ID" value="GEB98816.1"/>
    <property type="molecule type" value="Genomic_DNA"/>
</dbReference>
<feature type="transmembrane region" description="Helical" evidence="5">
    <location>
        <begin position="55"/>
        <end position="73"/>
    </location>
</feature>
<sequence length="437" mass="45695">MDIRELINHSPMSARQWSIVAIALFLNALDGYDIVAMAFGSSAVTEAFELSGVQLGWLLASALIGIGLGSVFLAPYADRFGRTKLITIALVIDLCGLILTALAPNFALLLLFRILTGIGIGGVLVCVTVLVSEFSNLRFRGLAMALYTGGYGFGAMFCGFVAARLGPVYGWQAIFWAGAALTVVGLGLTIFFVPESAEFLASRGRMDEVSAIAKRIGVQGSASFSPRPVEKATWKELVSPAFLRTSIQLWLAFSLIMFAYYFTSQWTPKLLQEEGLTAQQGILGGIMLSFGGTIGALVYGVLTTRIDARRLLILFGLGSAGVLVGFIVSSSMPAVMFILGIGVGLMLNACIAGLYTVTPVAYPSALRTTGTGAAIGIARMGSTLAPILAGYLLDAGWTPLGLYTLAGAAALIAAVSLIGLRAHGATLEETAPAPVAA</sequence>
<dbReference type="EMBL" id="CP009246">
    <property type="protein sequence ID" value="APT87368.1"/>
    <property type="molecule type" value="Genomic_DNA"/>
</dbReference>
<keyword evidence="9" id="KW-1185">Reference proteome</keyword>
<evidence type="ECO:0000313" key="7">
    <source>
        <dbReference type="EMBL" id="APT87368.1"/>
    </source>
</evidence>
<reference evidence="7 9" key="1">
    <citation type="submission" date="2014-08" db="EMBL/GenBank/DDBJ databases">
        <title>Complete genome sequence of Corynebacterium flavescens OJ8(T)(=DSM 20296(T)), isolated from cheese.</title>
        <authorList>
            <person name="Ruckert C."/>
            <person name="Albersmeier A."/>
            <person name="Winkler A."/>
            <person name="Kalinowski J."/>
        </authorList>
    </citation>
    <scope>NUCLEOTIDE SEQUENCE [LARGE SCALE GENOMIC DNA]</scope>
    <source>
        <strain evidence="7 9">OJ8</strain>
    </source>
</reference>
<feature type="transmembrane region" description="Helical" evidence="5">
    <location>
        <begin position="110"/>
        <end position="132"/>
    </location>
</feature>
<dbReference type="PANTHER" id="PTHR23508">
    <property type="entry name" value="CARBOXYLIC ACID TRANSPORTER PROTEIN HOMOLOG"/>
    <property type="match status" value="1"/>
</dbReference>
<evidence type="ECO:0000313" key="8">
    <source>
        <dbReference type="EMBL" id="GEB98816.1"/>
    </source>
</evidence>
<dbReference type="Proteomes" id="UP000185479">
    <property type="component" value="Chromosome"/>
</dbReference>
<proteinExistence type="predicted"/>
<keyword evidence="4 5" id="KW-0472">Membrane</keyword>
<name>A0A1L7CNG8_CORFL</name>
<dbReference type="InterPro" id="IPR020846">
    <property type="entry name" value="MFS_dom"/>
</dbReference>
<dbReference type="Proteomes" id="UP000315353">
    <property type="component" value="Unassembled WGS sequence"/>
</dbReference>
<dbReference type="STRING" id="28028.CFLV_09320"/>
<evidence type="ECO:0000256" key="5">
    <source>
        <dbReference type="SAM" id="Phobius"/>
    </source>
</evidence>
<dbReference type="Gene3D" id="1.20.1250.20">
    <property type="entry name" value="MFS general substrate transporter like domains"/>
    <property type="match status" value="1"/>
</dbReference>
<keyword evidence="2 5" id="KW-0812">Transmembrane</keyword>
<dbReference type="RefSeq" id="WP_075730288.1">
    <property type="nucleotide sequence ID" value="NZ_BJNB01000054.1"/>
</dbReference>
<feature type="transmembrane region" description="Helical" evidence="5">
    <location>
        <begin position="400"/>
        <end position="420"/>
    </location>
</feature>
<dbReference type="KEGG" id="cfc:CFLV_09320"/>
<organism evidence="7 9">
    <name type="scientific">Corynebacterium flavescens</name>
    <dbReference type="NCBI Taxonomy" id="28028"/>
    <lineage>
        <taxon>Bacteria</taxon>
        <taxon>Bacillati</taxon>
        <taxon>Actinomycetota</taxon>
        <taxon>Actinomycetes</taxon>
        <taxon>Mycobacteriales</taxon>
        <taxon>Corynebacteriaceae</taxon>
        <taxon>Corynebacterium</taxon>
    </lineage>
</organism>
<feature type="domain" description="Major facilitator superfamily (MFS) profile" evidence="6">
    <location>
        <begin position="19"/>
        <end position="425"/>
    </location>
</feature>
<feature type="transmembrane region" description="Helical" evidence="5">
    <location>
        <begin position="169"/>
        <end position="193"/>
    </location>
</feature>
<evidence type="ECO:0000256" key="3">
    <source>
        <dbReference type="ARBA" id="ARBA00022989"/>
    </source>
</evidence>
<evidence type="ECO:0000313" key="9">
    <source>
        <dbReference type="Proteomes" id="UP000185479"/>
    </source>
</evidence>
<dbReference type="GO" id="GO:0005886">
    <property type="term" value="C:plasma membrane"/>
    <property type="evidence" value="ECO:0007669"/>
    <property type="project" value="UniProtKB-SubCell"/>
</dbReference>
<protein>
    <submittedName>
        <fullName evidence="7">MFS transporter</fullName>
    </submittedName>
    <submittedName>
        <fullName evidence="8">Major facilitator superfamily permease</fullName>
    </submittedName>
</protein>
<feature type="transmembrane region" description="Helical" evidence="5">
    <location>
        <begin position="85"/>
        <end position="104"/>
    </location>
</feature>
<feature type="transmembrane region" description="Helical" evidence="5">
    <location>
        <begin position="241"/>
        <end position="262"/>
    </location>
</feature>
<evidence type="ECO:0000313" key="10">
    <source>
        <dbReference type="Proteomes" id="UP000315353"/>
    </source>
</evidence>
<feature type="transmembrane region" description="Helical" evidence="5">
    <location>
        <begin position="144"/>
        <end position="163"/>
    </location>
</feature>
<dbReference type="OrthoDB" id="9109650at2"/>
<dbReference type="PROSITE" id="PS50850">
    <property type="entry name" value="MFS"/>
    <property type="match status" value="1"/>
</dbReference>
<evidence type="ECO:0000256" key="2">
    <source>
        <dbReference type="ARBA" id="ARBA00022692"/>
    </source>
</evidence>
<feature type="transmembrane region" description="Helical" evidence="5">
    <location>
        <begin position="311"/>
        <end position="328"/>
    </location>
</feature>
<evidence type="ECO:0000256" key="1">
    <source>
        <dbReference type="ARBA" id="ARBA00004651"/>
    </source>
</evidence>
<feature type="transmembrane region" description="Helical" evidence="5">
    <location>
        <begin position="282"/>
        <end position="302"/>
    </location>
</feature>
<feature type="transmembrane region" description="Helical" evidence="5">
    <location>
        <begin position="334"/>
        <end position="357"/>
    </location>
</feature>
<dbReference type="PROSITE" id="PS00217">
    <property type="entry name" value="SUGAR_TRANSPORT_2"/>
    <property type="match status" value="1"/>
</dbReference>
<dbReference type="InterPro" id="IPR036259">
    <property type="entry name" value="MFS_trans_sf"/>
</dbReference>
<reference evidence="8 10" key="2">
    <citation type="submission" date="2019-06" db="EMBL/GenBank/DDBJ databases">
        <title>Whole genome shotgun sequence of Corynebacterium flavescens NBRC 14136.</title>
        <authorList>
            <person name="Hosoyama A."/>
            <person name="Uohara A."/>
            <person name="Ohji S."/>
            <person name="Ichikawa N."/>
        </authorList>
    </citation>
    <scope>NUCLEOTIDE SEQUENCE [LARGE SCALE GENOMIC DNA]</scope>
    <source>
        <strain evidence="8 10">NBRC 14136</strain>
    </source>
</reference>
<dbReference type="InterPro" id="IPR011701">
    <property type="entry name" value="MFS"/>
</dbReference>
<evidence type="ECO:0000256" key="4">
    <source>
        <dbReference type="ARBA" id="ARBA00023136"/>
    </source>
</evidence>
<evidence type="ECO:0000259" key="6">
    <source>
        <dbReference type="PROSITE" id="PS50850"/>
    </source>
</evidence>
<dbReference type="InterPro" id="IPR005829">
    <property type="entry name" value="Sugar_transporter_CS"/>
</dbReference>
<gene>
    <name evidence="8" type="ORF">CFL01nite_23110</name>
    <name evidence="7" type="ORF">CFLV_09320</name>
</gene>